<dbReference type="Proteomes" id="UP000324222">
    <property type="component" value="Unassembled WGS sequence"/>
</dbReference>
<feature type="region of interest" description="Disordered" evidence="1">
    <location>
        <begin position="1"/>
        <end position="66"/>
    </location>
</feature>
<organism evidence="2 3">
    <name type="scientific">Portunus trituberculatus</name>
    <name type="common">Swimming crab</name>
    <name type="synonym">Neptunus trituberculatus</name>
    <dbReference type="NCBI Taxonomy" id="210409"/>
    <lineage>
        <taxon>Eukaryota</taxon>
        <taxon>Metazoa</taxon>
        <taxon>Ecdysozoa</taxon>
        <taxon>Arthropoda</taxon>
        <taxon>Crustacea</taxon>
        <taxon>Multicrustacea</taxon>
        <taxon>Malacostraca</taxon>
        <taxon>Eumalacostraca</taxon>
        <taxon>Eucarida</taxon>
        <taxon>Decapoda</taxon>
        <taxon>Pleocyemata</taxon>
        <taxon>Brachyura</taxon>
        <taxon>Eubrachyura</taxon>
        <taxon>Portunoidea</taxon>
        <taxon>Portunidae</taxon>
        <taxon>Portuninae</taxon>
        <taxon>Portunus</taxon>
    </lineage>
</organism>
<feature type="compositionally biased region" description="Basic residues" evidence="1">
    <location>
        <begin position="56"/>
        <end position="66"/>
    </location>
</feature>
<feature type="compositionally biased region" description="Low complexity" evidence="1">
    <location>
        <begin position="39"/>
        <end position="53"/>
    </location>
</feature>
<dbReference type="AlphaFoldDB" id="A0A5B7JCK9"/>
<gene>
    <name evidence="2" type="ORF">E2C01_089640</name>
</gene>
<name>A0A5B7JCK9_PORTR</name>
<comment type="caution">
    <text evidence="2">The sequence shown here is derived from an EMBL/GenBank/DDBJ whole genome shotgun (WGS) entry which is preliminary data.</text>
</comment>
<reference evidence="2 3" key="1">
    <citation type="submission" date="2019-05" db="EMBL/GenBank/DDBJ databases">
        <title>Another draft genome of Portunus trituberculatus and its Hox gene families provides insights of decapod evolution.</title>
        <authorList>
            <person name="Jeong J.-H."/>
            <person name="Song I."/>
            <person name="Kim S."/>
            <person name="Choi T."/>
            <person name="Kim D."/>
            <person name="Ryu S."/>
            <person name="Kim W."/>
        </authorList>
    </citation>
    <scope>NUCLEOTIDE SEQUENCE [LARGE SCALE GENOMIC DNA]</scope>
    <source>
        <tissue evidence="2">Muscle</tissue>
    </source>
</reference>
<evidence type="ECO:0000313" key="3">
    <source>
        <dbReference type="Proteomes" id="UP000324222"/>
    </source>
</evidence>
<keyword evidence="3" id="KW-1185">Reference proteome</keyword>
<evidence type="ECO:0000256" key="1">
    <source>
        <dbReference type="SAM" id="MobiDB-lite"/>
    </source>
</evidence>
<evidence type="ECO:0000313" key="2">
    <source>
        <dbReference type="EMBL" id="MPC94470.1"/>
    </source>
</evidence>
<dbReference type="EMBL" id="VSRR010098685">
    <property type="protein sequence ID" value="MPC94470.1"/>
    <property type="molecule type" value="Genomic_DNA"/>
</dbReference>
<sequence length="66" mass="7145">MRYCTALHSSENRRKTRSAGDVSSKGERILSPPPPPPHSCCLLLSLPSQTPSLNRARAKSGRSAKT</sequence>
<proteinExistence type="predicted"/>
<accession>A0A5B7JCK9</accession>
<protein>
    <submittedName>
        <fullName evidence="2">Uncharacterized protein</fullName>
    </submittedName>
</protein>